<dbReference type="Pfam" id="PF01321">
    <property type="entry name" value="Creatinase_N"/>
    <property type="match status" value="1"/>
</dbReference>
<dbReference type="InterPro" id="IPR029149">
    <property type="entry name" value="Creatin/AminoP/Spt16_N"/>
</dbReference>
<proteinExistence type="inferred from homology"/>
<reference evidence="7" key="1">
    <citation type="submission" date="2015-10" db="EMBL/GenBank/DDBJ databases">
        <title>Niche specialization of a soil ammonia-oxidizing archaeon, Candidatus Nitrosocosmicus oleophilus.</title>
        <authorList>
            <person name="Jung M.-Y."/>
            <person name="Rhee S.-K."/>
        </authorList>
    </citation>
    <scope>NUCLEOTIDE SEQUENCE [LARGE SCALE GENOMIC DNA]</scope>
    <source>
        <strain evidence="7">MY3</strain>
    </source>
</reference>
<dbReference type="Pfam" id="PF00557">
    <property type="entry name" value="Peptidase_M24"/>
    <property type="match status" value="1"/>
</dbReference>
<evidence type="ECO:0000256" key="1">
    <source>
        <dbReference type="ARBA" id="ARBA00022723"/>
    </source>
</evidence>
<dbReference type="InterPro" id="IPR001131">
    <property type="entry name" value="Peptidase_M24B_aminopep-P_CS"/>
</dbReference>
<comment type="similarity">
    <text evidence="3">Belongs to the peptidase M24B family.</text>
</comment>
<evidence type="ECO:0000313" key="7">
    <source>
        <dbReference type="Proteomes" id="UP000058925"/>
    </source>
</evidence>
<dbReference type="EC" id="3.4.-.-" evidence="6"/>
<dbReference type="Gene3D" id="3.40.350.10">
    <property type="entry name" value="Creatinase/prolidase N-terminal domain"/>
    <property type="match status" value="1"/>
</dbReference>
<dbReference type="GO" id="GO:0016787">
    <property type="term" value="F:hydrolase activity"/>
    <property type="evidence" value="ECO:0007669"/>
    <property type="project" value="UniProtKB-KW"/>
</dbReference>
<name>A0A654M9C9_9ARCH</name>
<dbReference type="InterPro" id="IPR000587">
    <property type="entry name" value="Creatinase_N"/>
</dbReference>
<dbReference type="OrthoDB" id="1346at2157"/>
<feature type="domain" description="Creatinase N-terminal" evidence="5">
    <location>
        <begin position="28"/>
        <end position="136"/>
    </location>
</feature>
<evidence type="ECO:0000313" key="6">
    <source>
        <dbReference type="EMBL" id="ALI36112.1"/>
    </source>
</evidence>
<dbReference type="PROSITE" id="PS00491">
    <property type="entry name" value="PROLINE_PEPTIDASE"/>
    <property type="match status" value="1"/>
</dbReference>
<protein>
    <submittedName>
        <fullName evidence="6">Putative peptidase</fullName>
        <ecNumber evidence="6">3.4.-.-</ecNumber>
    </submittedName>
</protein>
<dbReference type="PANTHER" id="PTHR46112">
    <property type="entry name" value="AMINOPEPTIDASE"/>
    <property type="match status" value="1"/>
</dbReference>
<organism evidence="6 7">
    <name type="scientific">Candidatus Nitrosocosmicus oleophilus</name>
    <dbReference type="NCBI Taxonomy" id="1353260"/>
    <lineage>
        <taxon>Archaea</taxon>
        <taxon>Nitrososphaerota</taxon>
        <taxon>Nitrososphaeria</taxon>
        <taxon>Nitrososphaerales</taxon>
        <taxon>Nitrososphaeraceae</taxon>
        <taxon>Candidatus Nitrosocosmicus</taxon>
    </lineage>
</organism>
<dbReference type="InterPro" id="IPR050659">
    <property type="entry name" value="Peptidase_M24B"/>
</dbReference>
<evidence type="ECO:0000259" key="4">
    <source>
        <dbReference type="Pfam" id="PF00557"/>
    </source>
</evidence>
<feature type="domain" description="Peptidase M24" evidence="4">
    <location>
        <begin position="144"/>
        <end position="351"/>
    </location>
</feature>
<keyword evidence="1 3" id="KW-0479">Metal-binding</keyword>
<dbReference type="PANTHER" id="PTHR46112:SF9">
    <property type="entry name" value="XAA-PRO AMINOPEPTIDASE"/>
    <property type="match status" value="1"/>
</dbReference>
<sequence>MNQFQNRRKKLIDLMNTRRENQKNTTNVAMVLDKPEDIFYLTGFWGEGILVISETFSKLIVPKLEYSRALRTSKDCDIVSSERGKSLTDSLFNQLNVKSVVYYSNSNYHIVKELGKKIGKKDLVVDYNPVEKLREIKDAQEIDKIRKASKIIDKLFEVATNEIRVNRTEEEIQAILVYEAMKMGAKFPFYEFTSNPLIIASGSQSSFPHAETSRRIIRKDEFIVIDITLSYDHYVSDATRTFGIGRISNKMKSVYEIVKTSQENGIRRLSETDNFALVDASCRDTIQKEGYGEYFIHSTGHGIGLEVHESPWIRPKITSHIQENMTITIEPGIYLENKFGVRIEDSLCITKKKKGQIGQHFDSLNLNSFDKELIIL</sequence>
<dbReference type="SUPFAM" id="SSF53092">
    <property type="entry name" value="Creatinase/prolidase N-terminal domain"/>
    <property type="match status" value="1"/>
</dbReference>
<dbReference type="GO" id="GO:0046872">
    <property type="term" value="F:metal ion binding"/>
    <property type="evidence" value="ECO:0007669"/>
    <property type="project" value="UniProtKB-KW"/>
</dbReference>
<dbReference type="AlphaFoldDB" id="A0A654M9C9"/>
<evidence type="ECO:0000259" key="5">
    <source>
        <dbReference type="Pfam" id="PF01321"/>
    </source>
</evidence>
<dbReference type="InterPro" id="IPR036005">
    <property type="entry name" value="Creatinase/aminopeptidase-like"/>
</dbReference>
<dbReference type="EMBL" id="CP012850">
    <property type="protein sequence ID" value="ALI36112.1"/>
    <property type="molecule type" value="Genomic_DNA"/>
</dbReference>
<dbReference type="Proteomes" id="UP000058925">
    <property type="component" value="Chromosome"/>
</dbReference>
<evidence type="ECO:0000256" key="3">
    <source>
        <dbReference type="RuleBase" id="RU000590"/>
    </source>
</evidence>
<dbReference type="RefSeq" id="WP_196815444.1">
    <property type="nucleotide sequence ID" value="NZ_CP012850.1"/>
</dbReference>
<dbReference type="GeneID" id="60421899"/>
<dbReference type="InterPro" id="IPR000994">
    <property type="entry name" value="Pept_M24"/>
</dbReference>
<dbReference type="SUPFAM" id="SSF55920">
    <property type="entry name" value="Creatinase/aminopeptidase"/>
    <property type="match status" value="1"/>
</dbReference>
<gene>
    <name evidence="6" type="ORF">NMY3_01909</name>
</gene>
<dbReference type="KEGG" id="taa:NMY3_01909"/>
<keyword evidence="2 6" id="KW-0378">Hydrolase</keyword>
<accession>A0A654M9C9</accession>
<evidence type="ECO:0000256" key="2">
    <source>
        <dbReference type="ARBA" id="ARBA00022801"/>
    </source>
</evidence>
<dbReference type="Gene3D" id="3.90.230.10">
    <property type="entry name" value="Creatinase/methionine aminopeptidase superfamily"/>
    <property type="match status" value="1"/>
</dbReference>
<keyword evidence="7" id="KW-1185">Reference proteome</keyword>